<accession>A0A0G3ZAP2</accession>
<proteinExistence type="evidence at transcript level"/>
<keyword evidence="3" id="KW-0964">Secreted</keyword>
<dbReference type="Gene3D" id="2.10.90.10">
    <property type="entry name" value="Cystine-knot cytokines"/>
    <property type="match status" value="1"/>
</dbReference>
<keyword evidence="4" id="KW-0732">Signal</keyword>
<evidence type="ECO:0000313" key="5">
    <source>
        <dbReference type="EMBL" id="AKM49939.1"/>
    </source>
</evidence>
<dbReference type="GO" id="GO:0005125">
    <property type="term" value="F:cytokine activity"/>
    <property type="evidence" value="ECO:0007669"/>
    <property type="project" value="InterPro"/>
</dbReference>
<dbReference type="EMBL" id="KP988300">
    <property type="protein sequence ID" value="AKM49939.1"/>
    <property type="molecule type" value="mRNA"/>
</dbReference>
<evidence type="ECO:0000256" key="1">
    <source>
        <dbReference type="ARBA" id="ARBA00004613"/>
    </source>
</evidence>
<evidence type="ECO:0000256" key="2">
    <source>
        <dbReference type="ARBA" id="ARBA00007236"/>
    </source>
</evidence>
<dbReference type="Pfam" id="PF06083">
    <property type="entry name" value="IL17"/>
    <property type="match status" value="1"/>
</dbReference>
<name>A0A0G3ZAP2_MYTGA</name>
<sequence length="221" mass="25728">MNYFDVVCYISVLVSTYFNNVQSCNCTEPSQKDLENRFNSINDNLNMKSLFMYEGWENSTLNKTFEELLLQSTEYRNSGTCPKRHMKTSESLSLRTSCPWFPHMDTMETRYPKTIYVAKTHCKSCITTDSLRNTYCKPLERIIKVLIRSNDIVNGICQYKEDKYNVPVAFVCTRIFEKVNDHELTSIPLSFFRKTLLRQKILSGRETTTTLPISVTQNQIG</sequence>
<comment type="subcellular location">
    <subcellularLocation>
        <location evidence="1">Secreted</location>
    </subcellularLocation>
</comment>
<dbReference type="AlphaFoldDB" id="A0A0G3ZAP2"/>
<dbReference type="InterPro" id="IPR029034">
    <property type="entry name" value="Cystine-knot_cytokine"/>
</dbReference>
<reference evidence="5" key="1">
    <citation type="journal article" date="2015" name="Dev. Comp. Immunol.">
        <title>IL-17 signaling components in bivalves: Comparative sequence analysis and involvement in the immune responses.</title>
        <authorList>
            <person name="Rosani U."/>
            <person name="Varotto L."/>
            <person name="Gerdol M."/>
            <person name="Pallavicini A."/>
            <person name="Venier P."/>
        </authorList>
    </citation>
    <scope>NUCLEOTIDE SEQUENCE</scope>
</reference>
<protein>
    <submittedName>
        <fullName evidence="5">Interleukin-17-5</fullName>
    </submittedName>
</protein>
<comment type="similarity">
    <text evidence="2">Belongs to the IL-17 family.</text>
</comment>
<dbReference type="GO" id="GO:0005576">
    <property type="term" value="C:extracellular region"/>
    <property type="evidence" value="ECO:0007669"/>
    <property type="project" value="UniProtKB-SubCell"/>
</dbReference>
<dbReference type="InterPro" id="IPR010345">
    <property type="entry name" value="IL-17_fam"/>
</dbReference>
<dbReference type="SUPFAM" id="SSF57501">
    <property type="entry name" value="Cystine-knot cytokines"/>
    <property type="match status" value="1"/>
</dbReference>
<organism evidence="5">
    <name type="scientific">Mytilus galloprovincialis</name>
    <name type="common">Mediterranean mussel</name>
    <dbReference type="NCBI Taxonomy" id="29158"/>
    <lineage>
        <taxon>Eukaryota</taxon>
        <taxon>Metazoa</taxon>
        <taxon>Spiralia</taxon>
        <taxon>Lophotrochozoa</taxon>
        <taxon>Mollusca</taxon>
        <taxon>Bivalvia</taxon>
        <taxon>Autobranchia</taxon>
        <taxon>Pteriomorphia</taxon>
        <taxon>Mytilida</taxon>
        <taxon>Mytiloidea</taxon>
        <taxon>Mytilidae</taxon>
        <taxon>Mytilinae</taxon>
        <taxon>Mytilus</taxon>
    </lineage>
</organism>
<evidence type="ECO:0000256" key="4">
    <source>
        <dbReference type="ARBA" id="ARBA00022729"/>
    </source>
</evidence>
<evidence type="ECO:0000256" key="3">
    <source>
        <dbReference type="ARBA" id="ARBA00022525"/>
    </source>
</evidence>